<reference evidence="4 5" key="1">
    <citation type="submission" date="2024-10" db="EMBL/GenBank/DDBJ databases">
        <title>The Natural Products Discovery Center: Release of the First 8490 Sequenced Strains for Exploring Actinobacteria Biosynthetic Diversity.</title>
        <authorList>
            <person name="Kalkreuter E."/>
            <person name="Kautsar S.A."/>
            <person name="Yang D."/>
            <person name="Bader C.D."/>
            <person name="Teijaro C.N."/>
            <person name="Fluegel L."/>
            <person name="Davis C.M."/>
            <person name="Simpson J.R."/>
            <person name="Lauterbach L."/>
            <person name="Steele A.D."/>
            <person name="Gui C."/>
            <person name="Meng S."/>
            <person name="Li G."/>
            <person name="Viehrig K."/>
            <person name="Ye F."/>
            <person name="Su P."/>
            <person name="Kiefer A.F."/>
            <person name="Nichols A."/>
            <person name="Cepeda A.J."/>
            <person name="Yan W."/>
            <person name="Fan B."/>
            <person name="Jiang Y."/>
            <person name="Adhikari A."/>
            <person name="Zheng C.-J."/>
            <person name="Schuster L."/>
            <person name="Cowan T.M."/>
            <person name="Smanski M.J."/>
            <person name="Chevrette M.G."/>
            <person name="De Carvalho L.P.S."/>
            <person name="Shen B."/>
        </authorList>
    </citation>
    <scope>NUCLEOTIDE SEQUENCE [LARGE SCALE GENOMIC DNA]</scope>
    <source>
        <strain evidence="4 5">NPDC004119</strain>
    </source>
</reference>
<feature type="region of interest" description="Disordered" evidence="1">
    <location>
        <begin position="400"/>
        <end position="426"/>
    </location>
</feature>
<dbReference type="SUPFAM" id="SSF103025">
    <property type="entry name" value="Folate-binding domain"/>
    <property type="match status" value="1"/>
</dbReference>
<dbReference type="PANTHER" id="PTHR43757">
    <property type="entry name" value="AMINOMETHYLTRANSFERASE"/>
    <property type="match status" value="1"/>
</dbReference>
<gene>
    <name evidence="4" type="ORF">ACFYU5_36015</name>
</gene>
<dbReference type="InterPro" id="IPR013977">
    <property type="entry name" value="GcvT_C"/>
</dbReference>
<evidence type="ECO:0000259" key="2">
    <source>
        <dbReference type="Pfam" id="PF01571"/>
    </source>
</evidence>
<evidence type="ECO:0000256" key="1">
    <source>
        <dbReference type="SAM" id="MobiDB-lite"/>
    </source>
</evidence>
<dbReference type="PANTHER" id="PTHR43757:SF2">
    <property type="entry name" value="AMINOMETHYLTRANSFERASE, MITOCHONDRIAL"/>
    <property type="match status" value="1"/>
</dbReference>
<evidence type="ECO:0000313" key="5">
    <source>
        <dbReference type="Proteomes" id="UP001601442"/>
    </source>
</evidence>
<evidence type="ECO:0000313" key="4">
    <source>
        <dbReference type="EMBL" id="MFF0501839.1"/>
    </source>
</evidence>
<dbReference type="RefSeq" id="WP_387401847.1">
    <property type="nucleotide sequence ID" value="NZ_JBIAMT010000011.1"/>
</dbReference>
<dbReference type="Pfam" id="PF08669">
    <property type="entry name" value="GCV_T_C"/>
    <property type="match status" value="1"/>
</dbReference>
<dbReference type="InterPro" id="IPR006222">
    <property type="entry name" value="GCVT_N"/>
</dbReference>
<name>A0ABW6PFG4_9NOCA</name>
<protein>
    <submittedName>
        <fullName evidence="4">Glycine cleavage T C-terminal barrel domain-containing protein</fullName>
    </submittedName>
</protein>
<proteinExistence type="predicted"/>
<feature type="domain" description="Aminomethyltransferase C-terminal" evidence="3">
    <location>
        <begin position="355"/>
        <end position="395"/>
    </location>
</feature>
<dbReference type="Pfam" id="PF01571">
    <property type="entry name" value="GCV_T"/>
    <property type="match status" value="1"/>
</dbReference>
<dbReference type="SUPFAM" id="SSF101790">
    <property type="entry name" value="Aminomethyltransferase beta-barrel domain"/>
    <property type="match status" value="1"/>
</dbReference>
<dbReference type="EMBL" id="JBIAMT010000011">
    <property type="protein sequence ID" value="MFF0501839.1"/>
    <property type="molecule type" value="Genomic_DNA"/>
</dbReference>
<dbReference type="Proteomes" id="UP001601442">
    <property type="component" value="Unassembled WGS sequence"/>
</dbReference>
<evidence type="ECO:0000259" key="3">
    <source>
        <dbReference type="Pfam" id="PF08669"/>
    </source>
</evidence>
<dbReference type="PIRSF" id="PIRSF006487">
    <property type="entry name" value="GcvT"/>
    <property type="match status" value="1"/>
</dbReference>
<dbReference type="InterPro" id="IPR027266">
    <property type="entry name" value="TrmE/GcvT-like"/>
</dbReference>
<dbReference type="InterPro" id="IPR029043">
    <property type="entry name" value="GcvT/YgfZ_C"/>
</dbReference>
<dbReference type="Gene3D" id="3.30.1360.120">
    <property type="entry name" value="Probable tRNA modification gtpase trme, domain 1"/>
    <property type="match status" value="1"/>
</dbReference>
<dbReference type="InterPro" id="IPR028896">
    <property type="entry name" value="GcvT/YgfZ/DmdA"/>
</dbReference>
<feature type="compositionally biased region" description="Basic and acidic residues" evidence="1">
    <location>
        <begin position="415"/>
        <end position="426"/>
    </location>
</feature>
<sequence length="426" mass="48466">MRKAPEVYAWSRFGQPEYTDWLDESMSWKETCYIGDWSFLWQHRLKGSEVLPFLSEISVNTLAKFDRGQSKHLVHTNRDGKVIHEGILTRFEENNYVLHGRGGFWATHQLAQRSYDVEIQREDWFIFQVSGPHSVALLEKLAGADVLRDTGYMRVRPITIGGHAIFALRQGMAGEIGFELQGPQEIGQEIYDLVLDAGQEFGIRKLGGRVAMINHLEACFPTIATDYIPAIFEPETSDYLEEFTASMPSFAQPAYIAGSYDGRDISEYYRSPIELGWGRTVNLDHDFLGRDALAAEKAMPRRVIRTLVWNAEDVQDVYASLFRQGTNYPFMEMPRDQRGFMWADKVTRSADAGDRGAVVGVATSRGYSYYFRKMISLATIDVEHAEIGTDLIVHWGEPDGPQKPIRARVAPAPYKTDRRKSDLRNS</sequence>
<comment type="caution">
    <text evidence="4">The sequence shown here is derived from an EMBL/GenBank/DDBJ whole genome shotgun (WGS) entry which is preliminary data.</text>
</comment>
<accession>A0ABW6PFG4</accession>
<organism evidence="4 5">
    <name type="scientific">Nocardia aobensis</name>
    <dbReference type="NCBI Taxonomy" id="257277"/>
    <lineage>
        <taxon>Bacteria</taxon>
        <taxon>Bacillati</taxon>
        <taxon>Actinomycetota</taxon>
        <taxon>Actinomycetes</taxon>
        <taxon>Mycobacteriales</taxon>
        <taxon>Nocardiaceae</taxon>
        <taxon>Nocardia</taxon>
    </lineage>
</organism>
<keyword evidence="5" id="KW-1185">Reference proteome</keyword>
<feature type="domain" description="GCVT N-terminal" evidence="2">
    <location>
        <begin position="19"/>
        <end position="229"/>
    </location>
</feature>